<dbReference type="RefSeq" id="WP_310023582.1">
    <property type="nucleotide sequence ID" value="NZ_JAVDVI010000001.1"/>
</dbReference>
<protein>
    <submittedName>
        <fullName evidence="1">Uncharacterized protein</fullName>
    </submittedName>
</protein>
<evidence type="ECO:0000313" key="1">
    <source>
        <dbReference type="EMBL" id="MDR6966130.1"/>
    </source>
</evidence>
<dbReference type="Proteomes" id="UP001255185">
    <property type="component" value="Unassembled WGS sequence"/>
</dbReference>
<evidence type="ECO:0000313" key="2">
    <source>
        <dbReference type="Proteomes" id="UP001255185"/>
    </source>
</evidence>
<accession>A0ABU1TJH4</accession>
<dbReference type="EMBL" id="JAVDVI010000001">
    <property type="protein sequence ID" value="MDR6966130.1"/>
    <property type="molecule type" value="Genomic_DNA"/>
</dbReference>
<reference evidence="1 2" key="1">
    <citation type="submission" date="2023-07" db="EMBL/GenBank/DDBJ databases">
        <title>Sorghum-associated microbial communities from plants grown in Nebraska, USA.</title>
        <authorList>
            <person name="Schachtman D."/>
        </authorList>
    </citation>
    <scope>NUCLEOTIDE SEQUENCE [LARGE SCALE GENOMIC DNA]</scope>
    <source>
        <strain evidence="1 2">3773</strain>
    </source>
</reference>
<proteinExistence type="predicted"/>
<organism evidence="1 2">
    <name type="scientific">Flavobacterium arsenatis</name>
    <dbReference type="NCBI Taxonomy" id="1484332"/>
    <lineage>
        <taxon>Bacteria</taxon>
        <taxon>Pseudomonadati</taxon>
        <taxon>Bacteroidota</taxon>
        <taxon>Flavobacteriia</taxon>
        <taxon>Flavobacteriales</taxon>
        <taxon>Flavobacteriaceae</taxon>
        <taxon>Flavobacterium</taxon>
    </lineage>
</organism>
<gene>
    <name evidence="1" type="ORF">J2X31_000123</name>
</gene>
<keyword evidence="2" id="KW-1185">Reference proteome</keyword>
<comment type="caution">
    <text evidence="1">The sequence shown here is derived from an EMBL/GenBank/DDBJ whole genome shotgun (WGS) entry which is preliminary data.</text>
</comment>
<sequence>MDKDTPKIDKLKVDKLLKAVSTLNSFTTLATEGNEIYLDDLYKIVPASEKKVTFSLSFQNVGVATTTKAYLESELILPAENGSIDNCFIEKNTNLRGKTLSVFSYITTTNLSSPSLPFDFKASLVIKGGKSTIKFPIANQVTLQNVGDSVSLKLTLFFY</sequence>
<name>A0ABU1TJH4_9FLAO</name>